<evidence type="ECO:0000313" key="1">
    <source>
        <dbReference type="EMBL" id="KAJ6247221.1"/>
    </source>
</evidence>
<evidence type="ECO:0000313" key="2">
    <source>
        <dbReference type="Proteomes" id="UP001150062"/>
    </source>
</evidence>
<dbReference type="EMBL" id="JAOAOG010000127">
    <property type="protein sequence ID" value="KAJ6247221.1"/>
    <property type="molecule type" value="Genomic_DNA"/>
</dbReference>
<dbReference type="InterPro" id="IPR013922">
    <property type="entry name" value="Cyclin_PHO80-like"/>
</dbReference>
<dbReference type="PANTHER" id="PTHR15615:SF108">
    <property type="entry name" value="PROTEIN CNPPD1"/>
    <property type="match status" value="1"/>
</dbReference>
<protein>
    <recommendedName>
        <fullName evidence="3">Cyclin N-terminal domain-containing protein</fullName>
    </recommendedName>
</protein>
<reference evidence="1" key="1">
    <citation type="submission" date="2022-08" db="EMBL/GenBank/DDBJ databases">
        <title>Novel sulfate-reducing endosymbionts in the free-living metamonad Anaeramoeba.</title>
        <authorList>
            <person name="Jerlstrom-Hultqvist J."/>
            <person name="Cepicka I."/>
            <person name="Gallot-Lavallee L."/>
            <person name="Salas-Leiva D."/>
            <person name="Curtis B.A."/>
            <person name="Zahonova K."/>
            <person name="Pipaliya S."/>
            <person name="Dacks J."/>
            <person name="Roger A.J."/>
        </authorList>
    </citation>
    <scope>NUCLEOTIDE SEQUENCE</scope>
    <source>
        <strain evidence="1">Schooner1</strain>
    </source>
</reference>
<dbReference type="Gene3D" id="1.10.472.10">
    <property type="entry name" value="Cyclin-like"/>
    <property type="match status" value="1"/>
</dbReference>
<keyword evidence="2" id="KW-1185">Reference proteome</keyword>
<gene>
    <name evidence="1" type="ORF">M0813_18748</name>
</gene>
<comment type="caution">
    <text evidence="1">The sequence shown here is derived from an EMBL/GenBank/DDBJ whole genome shotgun (WGS) entry which is preliminary data.</text>
</comment>
<proteinExistence type="predicted"/>
<evidence type="ECO:0008006" key="3">
    <source>
        <dbReference type="Google" id="ProtNLM"/>
    </source>
</evidence>
<accession>A0ABQ8YRJ1</accession>
<dbReference type="Pfam" id="PF08613">
    <property type="entry name" value="Cyclin"/>
    <property type="match status" value="1"/>
</dbReference>
<dbReference type="PANTHER" id="PTHR15615">
    <property type="match status" value="1"/>
</dbReference>
<organism evidence="1 2">
    <name type="scientific">Anaeramoeba flamelloides</name>
    <dbReference type="NCBI Taxonomy" id="1746091"/>
    <lineage>
        <taxon>Eukaryota</taxon>
        <taxon>Metamonada</taxon>
        <taxon>Anaeramoebidae</taxon>
        <taxon>Anaeramoeba</taxon>
    </lineage>
</organism>
<dbReference type="CDD" id="cd20557">
    <property type="entry name" value="CYCLIN_ScPCL1-like"/>
    <property type="match status" value="1"/>
</dbReference>
<sequence length="170" mass="20066">MQNYDQDDLFKDEKMYILGLVEDTAIPDEVIAAGLFYLHQTTPETNYEMNVSYLSNLFDDLMISLILSSKYLMDNAWSNSCWSKQYSVSLDYINNNEVQFLRKINYNLNLDSRFCDFLHNYILPLSQNWETDLDDNSIVEVEEVPLELPEINEELLSLELNDQFQESLRF</sequence>
<dbReference type="Proteomes" id="UP001150062">
    <property type="component" value="Unassembled WGS sequence"/>
</dbReference>
<name>A0ABQ8YRJ1_9EUKA</name>